<dbReference type="EMBL" id="CABVOU010000046">
    <property type="protein sequence ID" value="VVZ97079.1"/>
    <property type="molecule type" value="Genomic_DNA"/>
</dbReference>
<dbReference type="SUPFAM" id="SSF53756">
    <property type="entry name" value="UDP-Glycosyltransferase/glycogen phosphorylase"/>
    <property type="match status" value="1"/>
</dbReference>
<keyword evidence="2" id="KW-1185">Reference proteome</keyword>
<evidence type="ECO:0000313" key="2">
    <source>
        <dbReference type="Proteomes" id="UP000326725"/>
    </source>
</evidence>
<dbReference type="AlphaFoldDB" id="A0A5K1IC90"/>
<reference evidence="1 2" key="1">
    <citation type="submission" date="2019-09" db="EMBL/GenBank/DDBJ databases">
        <authorList>
            <person name="Criscuolo A."/>
        </authorList>
    </citation>
    <scope>NUCLEOTIDE SEQUENCE [LARGE SCALE GENOMIC DNA]</scope>
    <source>
        <strain evidence="2">3(2)</strain>
    </source>
</reference>
<sequence>MPTILTDQHHFPLHPMIDWMFFRFCNKSNIPIGLFYRDIYWHFDSYGEGLSPIKVAVAKMAYRFDLWVYQKTLSRLYLPSMEMGAYVPKVDAEIMAALPPGHTSPKLSDSNKVKLRDGNLKLFYVGGMSNHYQLHKLFRIVGKMPDVDLTVCTREAEWRAVRNGYPELTPNIHIIHETGERMEAHLKECDIAVLFVQPQEYREFASPVKLYEYLGFHKPVLASKGTLAGKFVHNNQVGWTLPYDETALGQLLRRLMEDPSEIMQIRETIGAVAEHHTWQARARQVIKDLAQ</sequence>
<protein>
    <recommendedName>
        <fullName evidence="3">Glycosyltransferase</fullName>
    </recommendedName>
</protein>
<evidence type="ECO:0000313" key="1">
    <source>
        <dbReference type="EMBL" id="VVZ97079.1"/>
    </source>
</evidence>
<proteinExistence type="predicted"/>
<name>A0A5K1IC90_9GAMM</name>
<evidence type="ECO:0008006" key="3">
    <source>
        <dbReference type="Google" id="ProtNLM"/>
    </source>
</evidence>
<accession>A0A5K1IC90</accession>
<dbReference type="Gene3D" id="3.40.50.2000">
    <property type="entry name" value="Glycogen Phosphorylase B"/>
    <property type="match status" value="1"/>
</dbReference>
<gene>
    <name evidence="1" type="ORF">HALO32_03195</name>
</gene>
<dbReference type="Pfam" id="PF13692">
    <property type="entry name" value="Glyco_trans_1_4"/>
    <property type="match status" value="1"/>
</dbReference>
<organism evidence="1 2">
    <name type="scientific">Halomonas lysinitropha</name>
    <dbReference type="NCBI Taxonomy" id="2607506"/>
    <lineage>
        <taxon>Bacteria</taxon>
        <taxon>Pseudomonadati</taxon>
        <taxon>Pseudomonadota</taxon>
        <taxon>Gammaproteobacteria</taxon>
        <taxon>Oceanospirillales</taxon>
        <taxon>Halomonadaceae</taxon>
        <taxon>Halomonas</taxon>
    </lineage>
</organism>
<dbReference type="Proteomes" id="UP000326725">
    <property type="component" value="Unassembled WGS sequence"/>
</dbReference>